<keyword evidence="2" id="KW-1185">Reference proteome</keyword>
<evidence type="ECO:0000313" key="2">
    <source>
        <dbReference type="Proteomes" id="UP000815325"/>
    </source>
</evidence>
<sequence length="98" mass="11347">MYSLFSCSPFVLVMVSCDFELPDKGAVREMCNCRWLQVWCGLFACVHVLQSTSQISYTQRCREMLRLLCLGSVHGCEKFACCRYMRGLIPIIRRSLNH</sequence>
<comment type="caution">
    <text evidence="1">The sequence shown here is derived from an EMBL/GenBank/DDBJ whole genome shotgun (WGS) entry which is preliminary data.</text>
</comment>
<gene>
    <name evidence="1" type="ORF">DUNSADRAFT_2136</name>
</gene>
<accession>A0ABQ7H8B4</accession>
<dbReference type="EMBL" id="MU069448">
    <property type="protein sequence ID" value="KAF5843099.1"/>
    <property type="molecule type" value="Genomic_DNA"/>
</dbReference>
<evidence type="ECO:0008006" key="3">
    <source>
        <dbReference type="Google" id="ProtNLM"/>
    </source>
</evidence>
<protein>
    <recommendedName>
        <fullName evidence="3">Secreted protein</fullName>
    </recommendedName>
</protein>
<reference evidence="1" key="1">
    <citation type="submission" date="2017-08" db="EMBL/GenBank/DDBJ databases">
        <authorList>
            <person name="Polle J.E."/>
            <person name="Barry K."/>
            <person name="Cushman J."/>
            <person name="Schmutz J."/>
            <person name="Tran D."/>
            <person name="Hathwaick L.T."/>
            <person name="Yim W.C."/>
            <person name="Jenkins J."/>
            <person name="Mckie-Krisberg Z.M."/>
            <person name="Prochnik S."/>
            <person name="Lindquist E."/>
            <person name="Dockter R.B."/>
            <person name="Adam C."/>
            <person name="Molina H."/>
            <person name="Bunkerborg J."/>
            <person name="Jin E."/>
            <person name="Buchheim M."/>
            <person name="Magnuson J."/>
        </authorList>
    </citation>
    <scope>NUCLEOTIDE SEQUENCE</scope>
    <source>
        <strain evidence="1">CCAP 19/18</strain>
    </source>
</reference>
<dbReference type="Proteomes" id="UP000815325">
    <property type="component" value="Unassembled WGS sequence"/>
</dbReference>
<organism evidence="1 2">
    <name type="scientific">Dunaliella salina</name>
    <name type="common">Green alga</name>
    <name type="synonym">Protococcus salinus</name>
    <dbReference type="NCBI Taxonomy" id="3046"/>
    <lineage>
        <taxon>Eukaryota</taxon>
        <taxon>Viridiplantae</taxon>
        <taxon>Chlorophyta</taxon>
        <taxon>core chlorophytes</taxon>
        <taxon>Chlorophyceae</taxon>
        <taxon>CS clade</taxon>
        <taxon>Chlamydomonadales</taxon>
        <taxon>Dunaliellaceae</taxon>
        <taxon>Dunaliella</taxon>
    </lineage>
</organism>
<evidence type="ECO:0000313" key="1">
    <source>
        <dbReference type="EMBL" id="KAF5843099.1"/>
    </source>
</evidence>
<proteinExistence type="predicted"/>
<name>A0ABQ7H8B4_DUNSA</name>